<dbReference type="Proteomes" id="UP000557772">
    <property type="component" value="Unassembled WGS sequence"/>
</dbReference>
<evidence type="ECO:0000256" key="1">
    <source>
        <dbReference type="ARBA" id="ARBA00006096"/>
    </source>
</evidence>
<dbReference type="PANTHER" id="PTHR30023:SF0">
    <property type="entry name" value="PENICILLIN-SENSITIVE CARBOXYPEPTIDASE A"/>
    <property type="match status" value="1"/>
</dbReference>
<dbReference type="NCBIfam" id="TIGR00666">
    <property type="entry name" value="PBP4"/>
    <property type="match status" value="1"/>
</dbReference>
<comment type="similarity">
    <text evidence="1">Belongs to the peptidase S13 family.</text>
</comment>
<reference evidence="4 5" key="1">
    <citation type="submission" date="2020-05" db="EMBL/GenBank/DDBJ databases">
        <title>Flexivirga sp. ID2601S isolated from air conditioner.</title>
        <authorList>
            <person name="Kim D.H."/>
        </authorList>
    </citation>
    <scope>NUCLEOTIDE SEQUENCE [LARGE SCALE GENOMIC DNA]</scope>
    <source>
        <strain evidence="4 5">ID2601S</strain>
    </source>
</reference>
<accession>A0A849ADZ1</accession>
<dbReference type="GO" id="GO:0009002">
    <property type="term" value="F:serine-type D-Ala-D-Ala carboxypeptidase activity"/>
    <property type="evidence" value="ECO:0007669"/>
    <property type="project" value="UniProtKB-EC"/>
</dbReference>
<dbReference type="InterPro" id="IPR000667">
    <property type="entry name" value="Peptidase_S13"/>
</dbReference>
<organism evidence="4 5">
    <name type="scientific">Flexivirga aerilata</name>
    <dbReference type="NCBI Taxonomy" id="1656889"/>
    <lineage>
        <taxon>Bacteria</taxon>
        <taxon>Bacillati</taxon>
        <taxon>Actinomycetota</taxon>
        <taxon>Actinomycetes</taxon>
        <taxon>Micrococcales</taxon>
        <taxon>Dermacoccaceae</taxon>
        <taxon>Flexivirga</taxon>
    </lineage>
</organism>
<feature type="compositionally biased region" description="Low complexity" evidence="3">
    <location>
        <begin position="62"/>
        <end position="73"/>
    </location>
</feature>
<keyword evidence="4" id="KW-0645">Protease</keyword>
<dbReference type="Gene3D" id="3.40.710.10">
    <property type="entry name" value="DD-peptidase/beta-lactamase superfamily"/>
    <property type="match status" value="2"/>
</dbReference>
<evidence type="ECO:0000313" key="5">
    <source>
        <dbReference type="Proteomes" id="UP000557772"/>
    </source>
</evidence>
<keyword evidence="5" id="KW-1185">Reference proteome</keyword>
<dbReference type="PRINTS" id="PR00922">
    <property type="entry name" value="DADACBPTASE3"/>
</dbReference>
<dbReference type="EC" id="3.4.16.4" evidence="4"/>
<comment type="caution">
    <text evidence="4">The sequence shown here is derived from an EMBL/GenBank/DDBJ whole genome shotgun (WGS) entry which is preliminary data.</text>
</comment>
<dbReference type="InterPro" id="IPR012338">
    <property type="entry name" value="Beta-lactam/transpept-like"/>
</dbReference>
<dbReference type="GO" id="GO:0006508">
    <property type="term" value="P:proteolysis"/>
    <property type="evidence" value="ECO:0007669"/>
    <property type="project" value="InterPro"/>
</dbReference>
<keyword evidence="2 4" id="KW-0378">Hydrolase</keyword>
<keyword evidence="4" id="KW-0121">Carboxypeptidase</keyword>
<dbReference type="Pfam" id="PF02113">
    <property type="entry name" value="Peptidase_S13"/>
    <property type="match status" value="2"/>
</dbReference>
<dbReference type="GO" id="GO:0000270">
    <property type="term" value="P:peptidoglycan metabolic process"/>
    <property type="evidence" value="ECO:0007669"/>
    <property type="project" value="TreeGrafter"/>
</dbReference>
<dbReference type="EMBL" id="JABENB010000001">
    <property type="protein sequence ID" value="NNG37993.1"/>
    <property type="molecule type" value="Genomic_DNA"/>
</dbReference>
<name>A0A849ADZ1_9MICO</name>
<dbReference type="SUPFAM" id="SSF56601">
    <property type="entry name" value="beta-lactamase/transpeptidase-like"/>
    <property type="match status" value="1"/>
</dbReference>
<gene>
    <name evidence="4" type="primary">dacB</name>
    <name evidence="4" type="ORF">HJ588_01710</name>
</gene>
<dbReference type="AlphaFoldDB" id="A0A849ADZ1"/>
<protein>
    <submittedName>
        <fullName evidence="4">D-alanyl-D-alanine carboxypeptidase/D-alanyl-D-alanine-endopeptidase</fullName>
        <ecNumber evidence="4">3.4.16.4</ecNumber>
    </submittedName>
</protein>
<feature type="region of interest" description="Disordered" evidence="3">
    <location>
        <begin position="37"/>
        <end position="74"/>
    </location>
</feature>
<evidence type="ECO:0000256" key="2">
    <source>
        <dbReference type="ARBA" id="ARBA00022801"/>
    </source>
</evidence>
<evidence type="ECO:0000256" key="3">
    <source>
        <dbReference type="SAM" id="MobiDB-lite"/>
    </source>
</evidence>
<evidence type="ECO:0000313" key="4">
    <source>
        <dbReference type="EMBL" id="NNG37993.1"/>
    </source>
</evidence>
<sequence>MGKRMAIGVTAGALVLALGYETLDVFDVVPGPLTRDSAAREAVPEPGKTAVGPSVAPPAAPASPAALPALAGPQPDPAKVKAKIAAALKDPDLSTKVAIDVRDGMTGAVLAEQSQNDATTPASTTKLLTAWAVANTMDLDKPLTTKVVSGASPDAVTLVAGGDTALNPGKGDPNAVSGHAGLADLAAQVAGALKRAGRTSVTVDVDTSYAPGPLTAARWDPGVVAAGYTARIAQLGLSTERATDPATPTPTDPVGSTQQTFVKALAAQGITAKKGASKAAPKDAQELGRVESAPLVDVLGDALQASDNAMIESLARQAAFGKGIGGSTAEVTKFVENTLKQGGFNLAGVKLADTSGLSDGTTIPPRVLADVLLSGTTGKNKPYAETVSRLGVGGLNGTLHNRFEAKTNSSAAGLVRAKTGSLLGVASLAGTVVTKDNRLLVFAVISNGPQASPYVTRDAIDNIVADLASCGCN</sequence>
<dbReference type="PANTHER" id="PTHR30023">
    <property type="entry name" value="D-ALANYL-D-ALANINE CARBOXYPEPTIDASE"/>
    <property type="match status" value="1"/>
</dbReference>
<proteinExistence type="inferred from homology"/>
<dbReference type="RefSeq" id="WP_171151360.1">
    <property type="nucleotide sequence ID" value="NZ_JABENB010000001.1"/>
</dbReference>